<keyword evidence="3" id="KW-1185">Reference proteome</keyword>
<proteinExistence type="predicted"/>
<protein>
    <submittedName>
        <fullName evidence="2">Uncharacterized protein</fullName>
    </submittedName>
</protein>
<gene>
    <name evidence="2" type="ORF">MSPICULIGERA_LOCUS61</name>
</gene>
<reference evidence="2" key="1">
    <citation type="submission" date="2023-06" db="EMBL/GenBank/DDBJ databases">
        <authorList>
            <person name="Delattre M."/>
        </authorList>
    </citation>
    <scope>NUCLEOTIDE SEQUENCE</scope>
    <source>
        <strain evidence="2">AF72</strain>
    </source>
</reference>
<dbReference type="AlphaFoldDB" id="A0AA36FMU5"/>
<accession>A0AA36FMU5</accession>
<evidence type="ECO:0000313" key="2">
    <source>
        <dbReference type="EMBL" id="CAJ0557303.1"/>
    </source>
</evidence>
<evidence type="ECO:0000313" key="3">
    <source>
        <dbReference type="Proteomes" id="UP001177023"/>
    </source>
</evidence>
<feature type="region of interest" description="Disordered" evidence="1">
    <location>
        <begin position="16"/>
        <end position="43"/>
    </location>
</feature>
<dbReference type="EMBL" id="CATQJA010000002">
    <property type="protein sequence ID" value="CAJ0557303.1"/>
    <property type="molecule type" value="Genomic_DNA"/>
</dbReference>
<feature type="non-terminal residue" evidence="2">
    <location>
        <position position="279"/>
    </location>
</feature>
<evidence type="ECO:0000256" key="1">
    <source>
        <dbReference type="SAM" id="MobiDB-lite"/>
    </source>
</evidence>
<dbReference type="Proteomes" id="UP001177023">
    <property type="component" value="Unassembled WGS sequence"/>
</dbReference>
<name>A0AA36FMU5_9BILA</name>
<comment type="caution">
    <text evidence="2">The sequence shown here is derived from an EMBL/GenBank/DDBJ whole genome shotgun (WGS) entry which is preliminary data.</text>
</comment>
<sequence length="279" mass="30470">MPVALMMSNRIEFYPIDVGPQHPRRDVPPSTTRRHPKPSVTSSPIPVHGFLVCETGTWIRSAARAPHTRDDRRRRRAIACPPARHRDPGADEEFCRIGFRFRGAPGVRWTERRRHVDLHLGTTGNPKGVETTHACLLFETNAVSAVLPVEFGDASPRTCRRRTSPIGSPACTCKWCSAPDHCRAGSEPGSGRASGLSPHDLGQRPPCVGKAKSCSRIGCRQRTGRRAASGVEWALDVGLHSSRTNLRAGETVPAELEADYARADTMVLSALRAKLGLPN</sequence>
<organism evidence="2 3">
    <name type="scientific">Mesorhabditis spiculigera</name>
    <dbReference type="NCBI Taxonomy" id="96644"/>
    <lineage>
        <taxon>Eukaryota</taxon>
        <taxon>Metazoa</taxon>
        <taxon>Ecdysozoa</taxon>
        <taxon>Nematoda</taxon>
        <taxon>Chromadorea</taxon>
        <taxon>Rhabditida</taxon>
        <taxon>Rhabditina</taxon>
        <taxon>Rhabditomorpha</taxon>
        <taxon>Rhabditoidea</taxon>
        <taxon>Rhabditidae</taxon>
        <taxon>Mesorhabditinae</taxon>
        <taxon>Mesorhabditis</taxon>
    </lineage>
</organism>